<name>A0A917FDL0_9PROT</name>
<reference evidence="1" key="1">
    <citation type="journal article" date="2014" name="Int. J. Syst. Evol. Microbiol.">
        <title>Complete genome sequence of Corynebacterium casei LMG S-19264T (=DSM 44701T), isolated from a smear-ripened cheese.</title>
        <authorList>
            <consortium name="US DOE Joint Genome Institute (JGI-PGF)"/>
            <person name="Walter F."/>
            <person name="Albersmeier A."/>
            <person name="Kalinowski J."/>
            <person name="Ruckert C."/>
        </authorList>
    </citation>
    <scope>NUCLEOTIDE SEQUENCE</scope>
    <source>
        <strain evidence="1">CGMCC 1.15254</strain>
    </source>
</reference>
<comment type="caution">
    <text evidence="1">The sequence shown here is derived from an EMBL/GenBank/DDBJ whole genome shotgun (WGS) entry which is preliminary data.</text>
</comment>
<accession>A0A917FDL0</accession>
<evidence type="ECO:0000313" key="2">
    <source>
        <dbReference type="Proteomes" id="UP000632498"/>
    </source>
</evidence>
<evidence type="ECO:0000313" key="1">
    <source>
        <dbReference type="EMBL" id="GGF65167.1"/>
    </source>
</evidence>
<organism evidence="1 2">
    <name type="scientific">Terasakiella brassicae</name>
    <dbReference type="NCBI Taxonomy" id="1634917"/>
    <lineage>
        <taxon>Bacteria</taxon>
        <taxon>Pseudomonadati</taxon>
        <taxon>Pseudomonadota</taxon>
        <taxon>Alphaproteobacteria</taxon>
        <taxon>Rhodospirillales</taxon>
        <taxon>Terasakiellaceae</taxon>
        <taxon>Terasakiella</taxon>
    </lineage>
</organism>
<sequence>MIPELPNTLFSNGRSVLSKFGYVHFEDGQGRDDWAEMWEHLRGDFPLPLDAVPSFNDLEATVQEAARQYMKVRLLADHYLDDCERLHVRIFNGSIETDLVEDYAVARDRYEHSVEEFGETREAVQKLLSKRAA</sequence>
<reference evidence="1" key="2">
    <citation type="submission" date="2020-09" db="EMBL/GenBank/DDBJ databases">
        <authorList>
            <person name="Sun Q."/>
            <person name="Zhou Y."/>
        </authorList>
    </citation>
    <scope>NUCLEOTIDE SEQUENCE</scope>
    <source>
        <strain evidence="1">CGMCC 1.15254</strain>
    </source>
</reference>
<dbReference type="EMBL" id="BMHV01000012">
    <property type="protein sequence ID" value="GGF65167.1"/>
    <property type="molecule type" value="Genomic_DNA"/>
</dbReference>
<gene>
    <name evidence="1" type="ORF">GCM10011332_19110</name>
</gene>
<dbReference type="RefSeq" id="WP_188664256.1">
    <property type="nucleotide sequence ID" value="NZ_BMHV01000012.1"/>
</dbReference>
<protein>
    <submittedName>
        <fullName evidence="1">Uncharacterized protein</fullName>
    </submittedName>
</protein>
<proteinExistence type="predicted"/>
<keyword evidence="2" id="KW-1185">Reference proteome</keyword>
<dbReference type="Proteomes" id="UP000632498">
    <property type="component" value="Unassembled WGS sequence"/>
</dbReference>
<dbReference type="AlphaFoldDB" id="A0A917FDL0"/>